<sequence>MLVAACVALLSSCRKKNEETGDITRNYFPLTFGKYVTYDVDSIYYDENLCTQYRIKSQLKYVVTDTFTDRSNFYNRLNYIVDIFARPYEGAPWIPHSVILLNPTGNSLNWSQDGVRYVKMMFPITEGIKWKGNVYVPATDPTMTYLTNWDYQYMNYQKSYNTAKLNFDNTVTVLENDESVNYPGVDTGVAAYRTYSKAVYAYNVGLVYREFTHWTYRAYNSQCLNGVSVVMRAIDHN</sequence>
<gene>
    <name evidence="1" type="ORF">GCM10023093_20910</name>
</gene>
<comment type="caution">
    <text evidence="1">The sequence shown here is derived from an EMBL/GenBank/DDBJ whole genome shotgun (WGS) entry which is preliminary data.</text>
</comment>
<proteinExistence type="predicted"/>
<evidence type="ECO:0000313" key="2">
    <source>
        <dbReference type="Proteomes" id="UP001500067"/>
    </source>
</evidence>
<organism evidence="1 2">
    <name type="scientific">Nemorincola caseinilytica</name>
    <dbReference type="NCBI Taxonomy" id="2054315"/>
    <lineage>
        <taxon>Bacteria</taxon>
        <taxon>Pseudomonadati</taxon>
        <taxon>Bacteroidota</taxon>
        <taxon>Chitinophagia</taxon>
        <taxon>Chitinophagales</taxon>
        <taxon>Chitinophagaceae</taxon>
        <taxon>Nemorincola</taxon>
    </lineage>
</organism>
<dbReference type="Proteomes" id="UP001500067">
    <property type="component" value="Unassembled WGS sequence"/>
</dbReference>
<keyword evidence="2" id="KW-1185">Reference proteome</keyword>
<dbReference type="EMBL" id="BAABFA010000012">
    <property type="protein sequence ID" value="GAA4466576.1"/>
    <property type="molecule type" value="Genomic_DNA"/>
</dbReference>
<accession>A0ABP8NFQ8</accession>
<name>A0ABP8NFQ8_9BACT</name>
<reference evidence="2" key="1">
    <citation type="journal article" date="2019" name="Int. J. Syst. Evol. Microbiol.">
        <title>The Global Catalogue of Microorganisms (GCM) 10K type strain sequencing project: providing services to taxonomists for standard genome sequencing and annotation.</title>
        <authorList>
            <consortium name="The Broad Institute Genomics Platform"/>
            <consortium name="The Broad Institute Genome Sequencing Center for Infectious Disease"/>
            <person name="Wu L."/>
            <person name="Ma J."/>
        </authorList>
    </citation>
    <scope>NUCLEOTIDE SEQUENCE [LARGE SCALE GENOMIC DNA]</scope>
    <source>
        <strain evidence="2">JCM 32105</strain>
    </source>
</reference>
<protein>
    <submittedName>
        <fullName evidence="1">Uncharacterized protein</fullName>
    </submittedName>
</protein>
<evidence type="ECO:0000313" key="1">
    <source>
        <dbReference type="EMBL" id="GAA4466576.1"/>
    </source>
</evidence>